<evidence type="ECO:0000256" key="1">
    <source>
        <dbReference type="SAM" id="MobiDB-lite"/>
    </source>
</evidence>
<evidence type="ECO:0000313" key="3">
    <source>
        <dbReference type="Proteomes" id="UP000314294"/>
    </source>
</evidence>
<proteinExistence type="predicted"/>
<sequence>MSGGALDLKDHTGPPSVAQEAEKKKKARLQVLGPKLTMLLRLCPSYDVLLGSARCSRPVG</sequence>
<name>A0A4Z2IU12_9TELE</name>
<reference evidence="2 3" key="1">
    <citation type="submission" date="2019-03" db="EMBL/GenBank/DDBJ databases">
        <title>First draft genome of Liparis tanakae, snailfish: a comprehensive survey of snailfish specific genes.</title>
        <authorList>
            <person name="Kim W."/>
            <person name="Song I."/>
            <person name="Jeong J.-H."/>
            <person name="Kim D."/>
            <person name="Kim S."/>
            <person name="Ryu S."/>
            <person name="Song J.Y."/>
            <person name="Lee S.K."/>
        </authorList>
    </citation>
    <scope>NUCLEOTIDE SEQUENCE [LARGE SCALE GENOMIC DNA]</scope>
    <source>
        <tissue evidence="2">Muscle</tissue>
    </source>
</reference>
<keyword evidence="3" id="KW-1185">Reference proteome</keyword>
<feature type="region of interest" description="Disordered" evidence="1">
    <location>
        <begin position="1"/>
        <end position="25"/>
    </location>
</feature>
<dbReference type="Proteomes" id="UP000314294">
    <property type="component" value="Unassembled WGS sequence"/>
</dbReference>
<gene>
    <name evidence="2" type="ORF">EYF80_008441</name>
</gene>
<protein>
    <submittedName>
        <fullName evidence="2">Uncharacterized protein</fullName>
    </submittedName>
</protein>
<dbReference type="AlphaFoldDB" id="A0A4Z2IU12"/>
<evidence type="ECO:0000313" key="2">
    <source>
        <dbReference type="EMBL" id="TNN81385.1"/>
    </source>
</evidence>
<comment type="caution">
    <text evidence="2">The sequence shown here is derived from an EMBL/GenBank/DDBJ whole genome shotgun (WGS) entry which is preliminary data.</text>
</comment>
<dbReference type="EMBL" id="SRLO01000047">
    <property type="protein sequence ID" value="TNN81385.1"/>
    <property type="molecule type" value="Genomic_DNA"/>
</dbReference>
<accession>A0A4Z2IU12</accession>
<organism evidence="2 3">
    <name type="scientific">Liparis tanakae</name>
    <name type="common">Tanaka's snailfish</name>
    <dbReference type="NCBI Taxonomy" id="230148"/>
    <lineage>
        <taxon>Eukaryota</taxon>
        <taxon>Metazoa</taxon>
        <taxon>Chordata</taxon>
        <taxon>Craniata</taxon>
        <taxon>Vertebrata</taxon>
        <taxon>Euteleostomi</taxon>
        <taxon>Actinopterygii</taxon>
        <taxon>Neopterygii</taxon>
        <taxon>Teleostei</taxon>
        <taxon>Neoteleostei</taxon>
        <taxon>Acanthomorphata</taxon>
        <taxon>Eupercaria</taxon>
        <taxon>Perciformes</taxon>
        <taxon>Cottioidei</taxon>
        <taxon>Cottales</taxon>
        <taxon>Liparidae</taxon>
        <taxon>Liparis</taxon>
    </lineage>
</organism>